<evidence type="ECO:0000313" key="3">
    <source>
        <dbReference type="Proteomes" id="UP000256763"/>
    </source>
</evidence>
<evidence type="ECO:0000256" key="1">
    <source>
        <dbReference type="SAM" id="Phobius"/>
    </source>
</evidence>
<dbReference type="RefSeq" id="WP_116301684.1">
    <property type="nucleotide sequence ID" value="NZ_NFZV01000006.1"/>
</dbReference>
<keyword evidence="1" id="KW-1133">Transmembrane helix</keyword>
<reference evidence="3" key="1">
    <citation type="submission" date="2017-05" db="EMBL/GenBank/DDBJ databases">
        <authorList>
            <person name="Sharma S."/>
            <person name="Sidhu C."/>
            <person name="Pinnaka A.K."/>
        </authorList>
    </citation>
    <scope>NUCLEOTIDE SEQUENCE [LARGE SCALE GENOMIC DNA]</scope>
    <source>
        <strain evidence="3">AK93</strain>
    </source>
</reference>
<dbReference type="OrthoDB" id="9154601at2"/>
<dbReference type="Proteomes" id="UP000256763">
    <property type="component" value="Unassembled WGS sequence"/>
</dbReference>
<dbReference type="AlphaFoldDB" id="A0A3E0WWH5"/>
<feature type="transmembrane region" description="Helical" evidence="1">
    <location>
        <begin position="6"/>
        <end position="27"/>
    </location>
</feature>
<accession>A0A3E0WWH5</accession>
<keyword evidence="1" id="KW-0472">Membrane</keyword>
<name>A0A3E0WWH5_9GAMM</name>
<sequence length="130" mass="14308">MNIELIIKVVLAAVAVIGLWPILYGIIAGKKIRLREEYRFAKEFLDDLASGRQMHPYALEKGCQAIAGTTAIKAIEVQYILTLENPASCLRDFVLARSYLEHLETAGDLKITFSKNTRILGLAGGEKGST</sequence>
<comment type="caution">
    <text evidence="2">The sequence shown here is derived from an EMBL/GenBank/DDBJ whole genome shotgun (WGS) entry which is preliminary data.</text>
</comment>
<dbReference type="EMBL" id="NFZW01000007">
    <property type="protein sequence ID" value="RFA37350.1"/>
    <property type="molecule type" value="Genomic_DNA"/>
</dbReference>
<organism evidence="2 3">
    <name type="scientific">Alkalilimnicola ehrlichii</name>
    <dbReference type="NCBI Taxonomy" id="351052"/>
    <lineage>
        <taxon>Bacteria</taxon>
        <taxon>Pseudomonadati</taxon>
        <taxon>Pseudomonadota</taxon>
        <taxon>Gammaproteobacteria</taxon>
        <taxon>Chromatiales</taxon>
        <taxon>Ectothiorhodospiraceae</taxon>
        <taxon>Alkalilimnicola</taxon>
    </lineage>
</organism>
<keyword evidence="3" id="KW-1185">Reference proteome</keyword>
<evidence type="ECO:0000313" key="2">
    <source>
        <dbReference type="EMBL" id="RFA37350.1"/>
    </source>
</evidence>
<proteinExistence type="predicted"/>
<gene>
    <name evidence="2" type="ORF">CAL65_08560</name>
</gene>
<keyword evidence="1" id="KW-0812">Transmembrane</keyword>
<protein>
    <submittedName>
        <fullName evidence="2">Uncharacterized protein</fullName>
    </submittedName>
</protein>